<comment type="caution">
    <text evidence="3">The sequence shown here is derived from an EMBL/GenBank/DDBJ whole genome shotgun (WGS) entry which is preliminary data.</text>
</comment>
<proteinExistence type="predicted"/>
<dbReference type="EMBL" id="DSAC01000070">
    <property type="protein sequence ID" value="HHO74155.1"/>
    <property type="molecule type" value="Genomic_DNA"/>
</dbReference>
<feature type="domain" description="FtsK" evidence="1">
    <location>
        <begin position="332"/>
        <end position="370"/>
    </location>
</feature>
<evidence type="ECO:0008006" key="4">
    <source>
        <dbReference type="Google" id="ProtNLM"/>
    </source>
</evidence>
<dbReference type="AlphaFoldDB" id="A0A7C5X182"/>
<dbReference type="PANTHER" id="PTHR30121">
    <property type="entry name" value="UNCHARACTERIZED PROTEIN YJGR-RELATED"/>
    <property type="match status" value="1"/>
</dbReference>
<dbReference type="InterPro" id="IPR027417">
    <property type="entry name" value="P-loop_NTPase"/>
</dbReference>
<dbReference type="InterPro" id="IPR002543">
    <property type="entry name" value="FtsK_dom"/>
</dbReference>
<dbReference type="InterPro" id="IPR043964">
    <property type="entry name" value="P-loop_TraG"/>
</dbReference>
<sequence>MLLWKYRHLIEPPDLKPFVGYVLKVQGPIVSSASALQEYAERFYKAFQGFPINLPIRLIFLSREDERLFDAKPKNFLMERQLKFLNDRISSRKTAFYFVVEGSLENLKLVMDALSSAGVEVEVSRAALMEDLAYFFGGDSQDPFKYAIEERDYGVKVGDKFALVYSMTKVPSRVWAFQLYSLLSLARDFICVVGFKKMSPEAAQMEFGKRLKLFEYQAREGGDLARGEVVMELLEEVKNINLGRELVVAFSSFVAVFGEERELLREKKKIEFAIRQNELPYECENTTHIEHFSMLFKYDEKELRSLGLVRFMPQSRFYLMCMPRGYPRGKQEGAIFYNEIGEPFVLDIRVPPPNGLVVGQMGSGKSVFLQYFATFQDYVVFVEKIQEGEGSYTVFTKMLDGGYYPISLDRPVSINPFGNTIKTVDAIGFLEDLGYRFEDFTESDLTTIENVLNANYMGRKGKIRIAEVIELLKQIPGTEYLQSKLEDFRDREWEVRYDIDRDKLLFLKTILAMAYKLGKGEDIDPSIAEEVVLKTYERLAEDGVLVPREVLMSDFYKTAKDLGFDEFAQRLRSYTMEGTYGYFFDKPSSVEFKSHVFFELRTTDRELLPIVLLSILTWMVKWFSRPEMQDKTKGIILDEAWVILEDPSLIKFVEEAFRTYRKKGIFIMIASQFASDVSVGAGEIVKKSCPYQIFLYSQDVDEVARLFDFTDAEKELYKQVRPPRDYNYKYSLFYMRTPYQTKAGKEQGLFFLIPSREFYWTATTHPQDRVKREQYKNFYRSLAKAIEVLAQEDLSKTS</sequence>
<evidence type="ECO:0000259" key="2">
    <source>
        <dbReference type="Pfam" id="PF19044"/>
    </source>
</evidence>
<evidence type="ECO:0000259" key="1">
    <source>
        <dbReference type="Pfam" id="PF01580"/>
    </source>
</evidence>
<dbReference type="Pfam" id="PF01580">
    <property type="entry name" value="FtsK_SpoIIIE"/>
    <property type="match status" value="1"/>
</dbReference>
<organism evidence="3">
    <name type="scientific">Thermocrinis ruber</name>
    <dbReference type="NCBI Taxonomy" id="75906"/>
    <lineage>
        <taxon>Bacteria</taxon>
        <taxon>Pseudomonadati</taxon>
        <taxon>Aquificota</taxon>
        <taxon>Aquificia</taxon>
        <taxon>Aquificales</taxon>
        <taxon>Aquificaceae</taxon>
        <taxon>Thermocrinis</taxon>
    </lineage>
</organism>
<dbReference type="Gene3D" id="3.40.50.300">
    <property type="entry name" value="P-loop containing nucleotide triphosphate hydrolases"/>
    <property type="match status" value="1"/>
</dbReference>
<feature type="domain" description="TraG P-loop" evidence="2">
    <location>
        <begin position="559"/>
        <end position="792"/>
    </location>
</feature>
<accession>A0A7C5X182</accession>
<name>A0A7C5X182_9AQUI</name>
<dbReference type="PANTHER" id="PTHR30121:SF12">
    <property type="entry name" value="TYPE IV SECRETION SYSTEM PROTEIN CAGE"/>
    <property type="match status" value="1"/>
</dbReference>
<dbReference type="GO" id="GO:0003677">
    <property type="term" value="F:DNA binding"/>
    <property type="evidence" value="ECO:0007669"/>
    <property type="project" value="InterPro"/>
</dbReference>
<gene>
    <name evidence="3" type="ORF">ENN04_05875</name>
</gene>
<dbReference type="GO" id="GO:0005524">
    <property type="term" value="F:ATP binding"/>
    <property type="evidence" value="ECO:0007669"/>
    <property type="project" value="InterPro"/>
</dbReference>
<evidence type="ECO:0000313" key="3">
    <source>
        <dbReference type="EMBL" id="HHO74155.1"/>
    </source>
</evidence>
<dbReference type="Pfam" id="PF19044">
    <property type="entry name" value="P-loop_TraG"/>
    <property type="match status" value="1"/>
</dbReference>
<dbReference type="SUPFAM" id="SSF52540">
    <property type="entry name" value="P-loop containing nucleoside triphosphate hydrolases"/>
    <property type="match status" value="1"/>
</dbReference>
<protein>
    <recommendedName>
        <fullName evidence="4">TraG P-loop domain-containing protein</fullName>
    </recommendedName>
</protein>
<reference evidence="3" key="1">
    <citation type="journal article" date="2020" name="mSystems">
        <title>Genome- and Community-Level Interaction Insights into Carbon Utilization and Element Cycling Functions of Hydrothermarchaeota in Hydrothermal Sediment.</title>
        <authorList>
            <person name="Zhou Z."/>
            <person name="Liu Y."/>
            <person name="Xu W."/>
            <person name="Pan J."/>
            <person name="Luo Z.H."/>
            <person name="Li M."/>
        </authorList>
    </citation>
    <scope>NUCLEOTIDE SEQUENCE [LARGE SCALE GENOMIC DNA]</scope>
    <source>
        <strain evidence="3">SpSt-114</strain>
    </source>
</reference>
<dbReference type="InterPro" id="IPR051162">
    <property type="entry name" value="T4SS_component"/>
</dbReference>
<dbReference type="Gene3D" id="1.10.8.730">
    <property type="match status" value="1"/>
</dbReference>